<dbReference type="Gene3D" id="3.90.1150.10">
    <property type="entry name" value="Aspartate Aminotransferase, domain 1"/>
    <property type="match status" value="1"/>
</dbReference>
<dbReference type="InterPro" id="IPR015421">
    <property type="entry name" value="PyrdxlP-dep_Trfase_major"/>
</dbReference>
<dbReference type="InterPro" id="IPR015424">
    <property type="entry name" value="PyrdxlP-dep_Trfase"/>
</dbReference>
<evidence type="ECO:0000256" key="3">
    <source>
        <dbReference type="ARBA" id="ARBA00049026"/>
    </source>
</evidence>
<feature type="domain" description="Glycine cleavage system P-protein N-terminal" evidence="5">
    <location>
        <begin position="4"/>
        <end position="441"/>
    </location>
</feature>
<dbReference type="OrthoDB" id="9771867at2"/>
<dbReference type="PANTHER" id="PTHR42806:SF1">
    <property type="entry name" value="GLYCINE DEHYDROGENASE (DECARBOXYLATING)"/>
    <property type="match status" value="1"/>
</dbReference>
<dbReference type="EC" id="1.4.4.2" evidence="4"/>
<dbReference type="EMBL" id="FOIF01000001">
    <property type="protein sequence ID" value="SES63117.1"/>
    <property type="molecule type" value="Genomic_DNA"/>
</dbReference>
<dbReference type="NCBIfam" id="NF001696">
    <property type="entry name" value="PRK00451.1"/>
    <property type="match status" value="1"/>
</dbReference>
<protein>
    <recommendedName>
        <fullName evidence="4">Probable glycine dehydrogenase (decarboxylating) subunit 1</fullName>
        <ecNumber evidence="4">1.4.4.2</ecNumber>
    </recommendedName>
    <alternativeName>
        <fullName evidence="4">Glycine cleavage system P-protein subunit 1</fullName>
    </alternativeName>
    <alternativeName>
        <fullName evidence="4">Glycine decarboxylase subunit 1</fullName>
    </alternativeName>
    <alternativeName>
        <fullName evidence="4">Glycine dehydrogenase (aminomethyl-transferring) subunit 1</fullName>
    </alternativeName>
</protein>
<dbReference type="GO" id="GO:0009116">
    <property type="term" value="P:nucleoside metabolic process"/>
    <property type="evidence" value="ECO:0007669"/>
    <property type="project" value="InterPro"/>
</dbReference>
<evidence type="ECO:0000256" key="2">
    <source>
        <dbReference type="ARBA" id="ARBA00023002"/>
    </source>
</evidence>
<dbReference type="Gene3D" id="3.40.640.10">
    <property type="entry name" value="Type I PLP-dependent aspartate aminotransferase-like (Major domain)"/>
    <property type="match status" value="1"/>
</dbReference>
<dbReference type="GO" id="GO:0004375">
    <property type="term" value="F:glycine dehydrogenase (decarboxylating) activity"/>
    <property type="evidence" value="ECO:0007669"/>
    <property type="project" value="UniProtKB-EC"/>
</dbReference>
<evidence type="ECO:0000313" key="6">
    <source>
        <dbReference type="EMBL" id="SES63117.1"/>
    </source>
</evidence>
<comment type="catalytic activity">
    <reaction evidence="3 4">
        <text>N(6)-[(R)-lipoyl]-L-lysyl-[glycine-cleavage complex H protein] + glycine + H(+) = N(6)-[(R)-S(8)-aminomethyldihydrolipoyl]-L-lysyl-[glycine-cleavage complex H protein] + CO2</text>
        <dbReference type="Rhea" id="RHEA:24304"/>
        <dbReference type="Rhea" id="RHEA-COMP:10494"/>
        <dbReference type="Rhea" id="RHEA-COMP:10495"/>
        <dbReference type="ChEBI" id="CHEBI:15378"/>
        <dbReference type="ChEBI" id="CHEBI:16526"/>
        <dbReference type="ChEBI" id="CHEBI:57305"/>
        <dbReference type="ChEBI" id="CHEBI:83099"/>
        <dbReference type="ChEBI" id="CHEBI:83143"/>
        <dbReference type="EC" id="1.4.4.2"/>
    </reaction>
</comment>
<dbReference type="STRING" id="1120990.SAMN03080614_1001116"/>
<keyword evidence="2 4" id="KW-0560">Oxidoreductase</keyword>
<sequence length="447" mass="49727">MVFRYIPKTDAEREEMLKSIGKNSIEELFAHIPQEVRFQGEMDLPQPHSELELSKKIGELAGKNKSNDKIISFLGGGSYDHYIPSVVNHILLRSEFYTAYTPYQAEISQGVLQTIFEFQSMICRLTGMDVANASMYDGATAMAEAALVAVNHNRKDKILISEAVHPHYREVLKTYAAALEITVETLPFNLETGQTDVNEVEAKLSDDVAGVIIQSPNFFGIVENMPGIGEVLRDKKPLFIAVVDPISLGILNKPSTYHADIVVGEGQSLGIPLSFGGPYLGFFATTNKLMRKMPGRIVGETKDKDGKRGFVLTLQTREQHIRRDKATSNICSNQALCALAASVYMSLMGEQGLKQVATLTLQKAHYFKEKLAEKGFKPLFTGPTFKEFSFKLEDLGVLEGLKKEDIYLGIPLEKYYPQLKGGVLTAVTEKRSIEEMDTTLKRLEESL</sequence>
<name>A0A1H9Y451_9FIRM</name>
<dbReference type="HAMAP" id="MF_00712">
    <property type="entry name" value="GcvPA"/>
    <property type="match status" value="1"/>
</dbReference>
<dbReference type="Proteomes" id="UP000243819">
    <property type="component" value="Unassembled WGS sequence"/>
</dbReference>
<organism evidence="6 7">
    <name type="scientific">Anaerobranca gottschalkii DSM 13577</name>
    <dbReference type="NCBI Taxonomy" id="1120990"/>
    <lineage>
        <taxon>Bacteria</taxon>
        <taxon>Bacillati</taxon>
        <taxon>Bacillota</taxon>
        <taxon>Clostridia</taxon>
        <taxon>Eubacteriales</taxon>
        <taxon>Proteinivoracaceae</taxon>
        <taxon>Anaerobranca</taxon>
    </lineage>
</organism>
<dbReference type="GO" id="GO:0019464">
    <property type="term" value="P:glycine decarboxylation via glycine cleavage system"/>
    <property type="evidence" value="ECO:0007669"/>
    <property type="project" value="UniProtKB-UniRule"/>
</dbReference>
<dbReference type="InterPro" id="IPR015422">
    <property type="entry name" value="PyrdxlP-dep_Trfase_small"/>
</dbReference>
<keyword evidence="7" id="KW-1185">Reference proteome</keyword>
<comment type="subunit">
    <text evidence="4">The glycine cleavage system is composed of four proteins: P, T, L and H. In this organism, the P 'protein' is a heterodimer of two subunits.</text>
</comment>
<dbReference type="SUPFAM" id="SSF53383">
    <property type="entry name" value="PLP-dependent transferases"/>
    <property type="match status" value="1"/>
</dbReference>
<accession>A0A1H9Y451</accession>
<reference evidence="7" key="1">
    <citation type="submission" date="2016-10" db="EMBL/GenBank/DDBJ databases">
        <authorList>
            <person name="Varghese N."/>
            <person name="Submissions S."/>
        </authorList>
    </citation>
    <scope>NUCLEOTIDE SEQUENCE [LARGE SCALE GENOMIC DNA]</scope>
    <source>
        <strain evidence="7">DSM 13577</strain>
    </source>
</reference>
<evidence type="ECO:0000256" key="1">
    <source>
        <dbReference type="ARBA" id="ARBA00003788"/>
    </source>
</evidence>
<dbReference type="AlphaFoldDB" id="A0A1H9Y451"/>
<evidence type="ECO:0000313" key="7">
    <source>
        <dbReference type="Proteomes" id="UP000243819"/>
    </source>
</evidence>
<gene>
    <name evidence="4" type="primary">gcvPA</name>
    <name evidence="6" type="ORF">SAMN03080614_1001116</name>
</gene>
<dbReference type="CDD" id="cd00613">
    <property type="entry name" value="GDC-P"/>
    <property type="match status" value="1"/>
</dbReference>
<dbReference type="InterPro" id="IPR020581">
    <property type="entry name" value="GDC_P"/>
</dbReference>
<evidence type="ECO:0000256" key="4">
    <source>
        <dbReference type="HAMAP-Rule" id="MF_00712"/>
    </source>
</evidence>
<dbReference type="PANTHER" id="PTHR42806">
    <property type="entry name" value="GLYCINE CLEAVAGE SYSTEM P-PROTEIN"/>
    <property type="match status" value="1"/>
</dbReference>
<comment type="similarity">
    <text evidence="4">Belongs to the GcvP family. N-terminal subunit subfamily.</text>
</comment>
<dbReference type="Pfam" id="PF02347">
    <property type="entry name" value="GDC-P"/>
    <property type="match status" value="1"/>
</dbReference>
<dbReference type="RefSeq" id="WP_091347833.1">
    <property type="nucleotide sequence ID" value="NZ_FOIF01000001.1"/>
</dbReference>
<comment type="function">
    <text evidence="1 4">The glycine cleavage system catalyzes the degradation of glycine. The P protein binds the alpha-amino group of glycine through its pyridoxal phosphate cofactor; CO(2) is released and the remaining methylamine moiety is then transferred to the lipoamide cofactor of the H protein.</text>
</comment>
<dbReference type="InterPro" id="IPR023010">
    <property type="entry name" value="GcvPA"/>
</dbReference>
<dbReference type="PIRSF" id="PIRSF006815">
    <property type="entry name" value="GcvPA"/>
    <property type="match status" value="1"/>
</dbReference>
<evidence type="ECO:0000259" key="5">
    <source>
        <dbReference type="Pfam" id="PF02347"/>
    </source>
</evidence>
<dbReference type="InterPro" id="IPR049315">
    <property type="entry name" value="GDC-P_N"/>
</dbReference>
<proteinExistence type="inferred from homology"/>